<dbReference type="EMBL" id="GG749418">
    <property type="protein sequence ID" value="EGE80096.2"/>
    <property type="molecule type" value="Genomic_DNA"/>
</dbReference>
<evidence type="ECO:0000313" key="1">
    <source>
        <dbReference type="EMBL" id="EGE80096.2"/>
    </source>
</evidence>
<dbReference type="Proteomes" id="UP000007802">
    <property type="component" value="Unassembled WGS sequence"/>
</dbReference>
<reference evidence="1" key="1">
    <citation type="submission" date="2010-03" db="EMBL/GenBank/DDBJ databases">
        <title>Annotation of Blastomyces dermatitidis strain ATCC 18188.</title>
        <authorList>
            <consortium name="The Broad Institute Genome Sequencing Platform"/>
            <consortium name="Broad Institute Genome Sequencing Center for Infectious Disease."/>
            <person name="Cuomo C."/>
            <person name="Klein B."/>
            <person name="Sullivan T."/>
            <person name="Heitman J."/>
            <person name="Young S."/>
            <person name="Zeng Q."/>
            <person name="Gargeya S."/>
            <person name="Alvarado L."/>
            <person name="Berlin A.M."/>
            <person name="Chapman S.B."/>
            <person name="Chen Z."/>
            <person name="Freedman E."/>
            <person name="Gellesch M."/>
            <person name="Goldberg J."/>
            <person name="Griggs A."/>
            <person name="Gujja S."/>
            <person name="Heilman E."/>
            <person name="Heiman D."/>
            <person name="Howarth C."/>
            <person name="Mehta T."/>
            <person name="Neiman D."/>
            <person name="Pearson M."/>
            <person name="Roberts A."/>
            <person name="Saif S."/>
            <person name="Shea T."/>
            <person name="Shenoy N."/>
            <person name="Sisk P."/>
            <person name="Stolte C."/>
            <person name="Sykes S."/>
            <person name="White J."/>
            <person name="Yandava C."/>
            <person name="Haas B."/>
            <person name="Nusbaum C."/>
            <person name="Birren B."/>
        </authorList>
    </citation>
    <scope>NUCLEOTIDE SEQUENCE [LARGE SCALE GENOMIC DNA]</scope>
    <source>
        <strain evidence="1">ATCC 18188</strain>
    </source>
</reference>
<gene>
    <name evidence="1" type="ORF">BDDG_03037</name>
</gene>
<accession>F2TA33</accession>
<dbReference type="HOGENOM" id="CLU_2637532_0_0_1"/>
<organism evidence="1">
    <name type="scientific">Ajellomyces dermatitidis (strain ATCC 18188 / CBS 674.68)</name>
    <name type="common">Blastomyces dermatitidis</name>
    <dbReference type="NCBI Taxonomy" id="653446"/>
    <lineage>
        <taxon>Eukaryota</taxon>
        <taxon>Fungi</taxon>
        <taxon>Dikarya</taxon>
        <taxon>Ascomycota</taxon>
        <taxon>Pezizomycotina</taxon>
        <taxon>Eurotiomycetes</taxon>
        <taxon>Eurotiomycetidae</taxon>
        <taxon>Onygenales</taxon>
        <taxon>Ajellomycetaceae</taxon>
        <taxon>Blastomyces</taxon>
    </lineage>
</organism>
<protein>
    <submittedName>
        <fullName evidence="1">Uncharacterized protein</fullName>
    </submittedName>
</protein>
<proteinExistence type="predicted"/>
<sequence>MCFHNWTQMVYHRFGSRLTISEFRVMRHPIFGLISDFDITMHRPRMLALETLGTILDFMGTVHQPLEYLSVHLVARGRAARQGSGYVHLFSLGMTRLLNGWRGGYVRFSDLCREELKELEELEELL</sequence>
<dbReference type="AlphaFoldDB" id="F2TA33"/>
<name>F2TA33_AJEDA</name>